<protein>
    <recommendedName>
        <fullName evidence="3">RNase H type-1 domain-containing protein</fullName>
    </recommendedName>
</protein>
<dbReference type="GeneID" id="20814261"/>
<proteinExistence type="predicted"/>
<evidence type="ECO:0000313" key="2">
    <source>
        <dbReference type="EMBL" id="ETV72935.1"/>
    </source>
</evidence>
<feature type="compositionally biased region" description="Polar residues" evidence="1">
    <location>
        <begin position="11"/>
        <end position="27"/>
    </location>
</feature>
<gene>
    <name evidence="2" type="ORF">H257_12265</name>
</gene>
<dbReference type="VEuPathDB" id="FungiDB:H257_12265"/>
<name>W4FZN6_APHAT</name>
<reference evidence="2" key="1">
    <citation type="submission" date="2013-12" db="EMBL/GenBank/DDBJ databases">
        <title>The Genome Sequence of Aphanomyces astaci APO3.</title>
        <authorList>
            <consortium name="The Broad Institute Genomics Platform"/>
            <person name="Russ C."/>
            <person name="Tyler B."/>
            <person name="van West P."/>
            <person name="Dieguez-Uribeondo J."/>
            <person name="Young S.K."/>
            <person name="Zeng Q."/>
            <person name="Gargeya S."/>
            <person name="Fitzgerald M."/>
            <person name="Abouelleil A."/>
            <person name="Alvarado L."/>
            <person name="Chapman S.B."/>
            <person name="Gainer-Dewar J."/>
            <person name="Goldberg J."/>
            <person name="Griggs A."/>
            <person name="Gujja S."/>
            <person name="Hansen M."/>
            <person name="Howarth C."/>
            <person name="Imamovic A."/>
            <person name="Ireland A."/>
            <person name="Larimer J."/>
            <person name="McCowan C."/>
            <person name="Murphy C."/>
            <person name="Pearson M."/>
            <person name="Poon T.W."/>
            <person name="Priest M."/>
            <person name="Roberts A."/>
            <person name="Saif S."/>
            <person name="Shea T."/>
            <person name="Sykes S."/>
            <person name="Wortman J."/>
            <person name="Nusbaum C."/>
            <person name="Birren B."/>
        </authorList>
    </citation>
    <scope>NUCLEOTIDE SEQUENCE [LARGE SCALE GENOMIC DNA]</scope>
    <source>
        <strain evidence="2">APO3</strain>
    </source>
</reference>
<organism evidence="2">
    <name type="scientific">Aphanomyces astaci</name>
    <name type="common">Crayfish plague agent</name>
    <dbReference type="NCBI Taxonomy" id="112090"/>
    <lineage>
        <taxon>Eukaryota</taxon>
        <taxon>Sar</taxon>
        <taxon>Stramenopiles</taxon>
        <taxon>Oomycota</taxon>
        <taxon>Saprolegniomycetes</taxon>
        <taxon>Saprolegniales</taxon>
        <taxon>Verrucalvaceae</taxon>
        <taxon>Aphanomyces</taxon>
    </lineage>
</organism>
<dbReference type="STRING" id="112090.W4FZN6"/>
<dbReference type="EMBL" id="KI913152">
    <property type="protein sequence ID" value="ETV72935.1"/>
    <property type="molecule type" value="Genomic_DNA"/>
</dbReference>
<dbReference type="OrthoDB" id="125406at2759"/>
<evidence type="ECO:0000256" key="1">
    <source>
        <dbReference type="SAM" id="MobiDB-lite"/>
    </source>
</evidence>
<dbReference type="RefSeq" id="XP_009837721.1">
    <property type="nucleotide sequence ID" value="XM_009839419.1"/>
</dbReference>
<accession>W4FZN6</accession>
<evidence type="ECO:0008006" key="3">
    <source>
        <dbReference type="Google" id="ProtNLM"/>
    </source>
</evidence>
<sequence>MLESKIGENGLGQSQDRQQPTDGTTQSQFSINVREHFCIALAIATWGPLLTDPLGLNTVHVEILTDNTSALAWSTSLVSSNSYSQELNRWFGLHQAMHQLHVSSRYIQGVLNTNPDPGSRALREP</sequence>
<dbReference type="AlphaFoldDB" id="W4FZN6"/>
<feature type="region of interest" description="Disordered" evidence="1">
    <location>
        <begin position="1"/>
        <end position="27"/>
    </location>
</feature>